<keyword evidence="5" id="KW-0378">Hydrolase</keyword>
<evidence type="ECO:0000313" key="8">
    <source>
        <dbReference type="EMBL" id="KAG5614589.1"/>
    </source>
</evidence>
<keyword evidence="9" id="KW-1185">Reference proteome</keyword>
<reference evidence="8 9" key="1">
    <citation type="submission" date="2020-09" db="EMBL/GenBank/DDBJ databases">
        <title>De no assembly of potato wild relative species, Solanum commersonii.</title>
        <authorList>
            <person name="Cho K."/>
        </authorList>
    </citation>
    <scope>NUCLEOTIDE SEQUENCE [LARGE SCALE GENOMIC DNA]</scope>
    <source>
        <strain evidence="8">LZ3.2</strain>
        <tissue evidence="8">Leaf</tissue>
    </source>
</reference>
<keyword evidence="4" id="KW-0833">Ubl conjugation pathway</keyword>
<dbReference type="InterPro" id="IPR006155">
    <property type="entry name" value="Josephin"/>
</dbReference>
<organism evidence="8 9">
    <name type="scientific">Solanum commersonii</name>
    <name type="common">Commerson's wild potato</name>
    <name type="synonym">Commerson's nightshade</name>
    <dbReference type="NCBI Taxonomy" id="4109"/>
    <lineage>
        <taxon>Eukaryota</taxon>
        <taxon>Viridiplantae</taxon>
        <taxon>Streptophyta</taxon>
        <taxon>Embryophyta</taxon>
        <taxon>Tracheophyta</taxon>
        <taxon>Spermatophyta</taxon>
        <taxon>Magnoliopsida</taxon>
        <taxon>eudicotyledons</taxon>
        <taxon>Gunneridae</taxon>
        <taxon>Pentapetalae</taxon>
        <taxon>asterids</taxon>
        <taxon>lamiids</taxon>
        <taxon>Solanales</taxon>
        <taxon>Solanaceae</taxon>
        <taxon>Solanoideae</taxon>
        <taxon>Solaneae</taxon>
        <taxon>Solanum</taxon>
    </lineage>
</organism>
<evidence type="ECO:0000256" key="3">
    <source>
        <dbReference type="ARBA" id="ARBA00022670"/>
    </source>
</evidence>
<feature type="domain" description="Josephin" evidence="7">
    <location>
        <begin position="3"/>
        <end position="62"/>
    </location>
</feature>
<protein>
    <recommendedName>
        <fullName evidence="2">ubiquitinyl hydrolase 1</fullName>
        <ecNumber evidence="2">3.4.19.12</ecNumber>
    </recommendedName>
</protein>
<dbReference type="PROSITE" id="PS50957">
    <property type="entry name" value="JOSEPHIN"/>
    <property type="match status" value="1"/>
</dbReference>
<evidence type="ECO:0000313" key="9">
    <source>
        <dbReference type="Proteomes" id="UP000824120"/>
    </source>
</evidence>
<evidence type="ECO:0000256" key="5">
    <source>
        <dbReference type="ARBA" id="ARBA00022801"/>
    </source>
</evidence>
<accession>A0A9J5ZQU7</accession>
<dbReference type="GO" id="GO:0006508">
    <property type="term" value="P:proteolysis"/>
    <property type="evidence" value="ECO:0007669"/>
    <property type="project" value="UniProtKB-KW"/>
</dbReference>
<evidence type="ECO:0000256" key="2">
    <source>
        <dbReference type="ARBA" id="ARBA00012759"/>
    </source>
</evidence>
<evidence type="ECO:0000256" key="4">
    <source>
        <dbReference type="ARBA" id="ARBA00022786"/>
    </source>
</evidence>
<comment type="caution">
    <text evidence="6">Lacks conserved residue(s) required for the propagation of feature annotation.</text>
</comment>
<sequence>MEALRVAHSVEVDHLCLAHNWNVALQNERNINSGNLKSILELLSKRASSSSSLVPPSDSTPI</sequence>
<dbReference type="EC" id="3.4.19.12" evidence="2"/>
<comment type="caution">
    <text evidence="8">The sequence shown here is derived from an EMBL/GenBank/DDBJ whole genome shotgun (WGS) entry which is preliminary data.</text>
</comment>
<comment type="catalytic activity">
    <reaction evidence="1">
        <text>Thiol-dependent hydrolysis of ester, thioester, amide, peptide and isopeptide bonds formed by the C-terminal Gly of ubiquitin (a 76-residue protein attached to proteins as an intracellular targeting signal).</text>
        <dbReference type="EC" id="3.4.19.12"/>
    </reaction>
</comment>
<keyword evidence="3" id="KW-0645">Protease</keyword>
<evidence type="ECO:0000259" key="7">
    <source>
        <dbReference type="PROSITE" id="PS50957"/>
    </source>
</evidence>
<evidence type="ECO:0000256" key="6">
    <source>
        <dbReference type="PROSITE-ProRule" id="PRU00331"/>
    </source>
</evidence>
<dbReference type="AlphaFoldDB" id="A0A9J5ZQU7"/>
<name>A0A9J5ZQU7_SOLCO</name>
<dbReference type="EMBL" id="JACXVP010000003">
    <property type="protein sequence ID" value="KAG5614589.1"/>
    <property type="molecule type" value="Genomic_DNA"/>
</dbReference>
<dbReference type="GO" id="GO:0016579">
    <property type="term" value="P:protein deubiquitination"/>
    <property type="evidence" value="ECO:0007669"/>
    <property type="project" value="InterPro"/>
</dbReference>
<gene>
    <name evidence="8" type="ORF">H5410_014413</name>
</gene>
<dbReference type="GO" id="GO:0004843">
    <property type="term" value="F:cysteine-type deubiquitinase activity"/>
    <property type="evidence" value="ECO:0007669"/>
    <property type="project" value="UniProtKB-EC"/>
</dbReference>
<proteinExistence type="predicted"/>
<evidence type="ECO:0000256" key="1">
    <source>
        <dbReference type="ARBA" id="ARBA00000707"/>
    </source>
</evidence>
<dbReference type="Proteomes" id="UP000824120">
    <property type="component" value="Chromosome 3"/>
</dbReference>